<dbReference type="EMBL" id="CAJNNW010029332">
    <property type="protein sequence ID" value="CAE8699874.1"/>
    <property type="molecule type" value="Genomic_DNA"/>
</dbReference>
<dbReference type="InterPro" id="IPR000719">
    <property type="entry name" value="Prot_kinase_dom"/>
</dbReference>
<evidence type="ECO:0000256" key="4">
    <source>
        <dbReference type="ARBA" id="ARBA00022777"/>
    </source>
</evidence>
<evidence type="ECO:0000256" key="6">
    <source>
        <dbReference type="SAM" id="Phobius"/>
    </source>
</evidence>
<keyword evidence="1" id="KW-0723">Serine/threonine-protein kinase</keyword>
<evidence type="ECO:0000313" key="8">
    <source>
        <dbReference type="EMBL" id="CAE8699874.1"/>
    </source>
</evidence>
<dbReference type="GO" id="GO:0004674">
    <property type="term" value="F:protein serine/threonine kinase activity"/>
    <property type="evidence" value="ECO:0007669"/>
    <property type="project" value="UniProtKB-KW"/>
</dbReference>
<organism evidence="9 10">
    <name type="scientific">Polarella glacialis</name>
    <name type="common">Dinoflagellate</name>
    <dbReference type="NCBI Taxonomy" id="89957"/>
    <lineage>
        <taxon>Eukaryota</taxon>
        <taxon>Sar</taxon>
        <taxon>Alveolata</taxon>
        <taxon>Dinophyceae</taxon>
        <taxon>Suessiales</taxon>
        <taxon>Suessiaceae</taxon>
        <taxon>Polarella</taxon>
    </lineage>
</organism>
<dbReference type="Pfam" id="PF00069">
    <property type="entry name" value="Pkinase"/>
    <property type="match status" value="1"/>
</dbReference>
<dbReference type="EMBL" id="CAJNNW010033942">
    <property type="protein sequence ID" value="CAE8721004.1"/>
    <property type="molecule type" value="Genomic_DNA"/>
</dbReference>
<keyword evidence="2" id="KW-0808">Transferase</keyword>
<dbReference type="GO" id="GO:0005524">
    <property type="term" value="F:ATP binding"/>
    <property type="evidence" value="ECO:0007669"/>
    <property type="project" value="UniProtKB-KW"/>
</dbReference>
<feature type="transmembrane region" description="Helical" evidence="6">
    <location>
        <begin position="34"/>
        <end position="61"/>
    </location>
</feature>
<evidence type="ECO:0000256" key="5">
    <source>
        <dbReference type="ARBA" id="ARBA00022840"/>
    </source>
</evidence>
<evidence type="ECO:0000313" key="10">
    <source>
        <dbReference type="Proteomes" id="UP000626109"/>
    </source>
</evidence>
<proteinExistence type="predicted"/>
<dbReference type="PROSITE" id="PS50011">
    <property type="entry name" value="PROTEIN_KINASE_DOM"/>
    <property type="match status" value="1"/>
</dbReference>
<keyword evidence="3" id="KW-0547">Nucleotide-binding</keyword>
<dbReference type="PANTHER" id="PTHR11584">
    <property type="entry name" value="SERINE/THREONINE PROTEIN KINASE"/>
    <property type="match status" value="1"/>
</dbReference>
<comment type="caution">
    <text evidence="9">The sequence shown here is derived from an EMBL/GenBank/DDBJ whole genome shotgun (WGS) entry which is preliminary data.</text>
</comment>
<name>A0A813L748_POLGL</name>
<dbReference type="Proteomes" id="UP000626109">
    <property type="component" value="Unassembled WGS sequence"/>
</dbReference>
<feature type="domain" description="Protein kinase" evidence="7">
    <location>
        <begin position="1"/>
        <end position="110"/>
    </location>
</feature>
<evidence type="ECO:0000259" key="7">
    <source>
        <dbReference type="PROSITE" id="PS50011"/>
    </source>
</evidence>
<dbReference type="Gene3D" id="1.10.510.10">
    <property type="entry name" value="Transferase(Phosphotransferase) domain 1"/>
    <property type="match status" value="1"/>
</dbReference>
<evidence type="ECO:0000313" key="9">
    <source>
        <dbReference type="EMBL" id="CAE8721004.1"/>
    </source>
</evidence>
<protein>
    <recommendedName>
        <fullName evidence="7">Protein kinase domain-containing protein</fullName>
    </recommendedName>
</protein>
<evidence type="ECO:0000256" key="3">
    <source>
        <dbReference type="ARBA" id="ARBA00022741"/>
    </source>
</evidence>
<accession>A0A813L748</accession>
<keyword evidence="6" id="KW-0472">Membrane</keyword>
<keyword evidence="4" id="KW-0418">Kinase</keyword>
<dbReference type="AlphaFoldDB" id="A0A813L748"/>
<keyword evidence="6" id="KW-0812">Transmembrane</keyword>
<dbReference type="SUPFAM" id="SSF56112">
    <property type="entry name" value="Protein kinase-like (PK-like)"/>
    <property type="match status" value="1"/>
</dbReference>
<gene>
    <name evidence="8" type="ORF">PGLA2088_LOCUS31344</name>
    <name evidence="9" type="ORF">PGLA2088_LOCUS41667</name>
</gene>
<sequence length="123" mass="13698">MTVWGMQGSPRYMAPEQLDSSDNRPTRITEKVDIWQMGCVMLELFCLAVPFASFTSVAAIITELIVKKRGPAVPEKADPRARVLITACLRIRPKIRPSAEMLLEALHGVCPDEQSKDQVSKQS</sequence>
<keyword evidence="6" id="KW-1133">Transmembrane helix</keyword>
<dbReference type="PANTHER" id="PTHR11584:SF369">
    <property type="entry name" value="MITOGEN-ACTIVATED PROTEIN KINASE KINASE KINASE 19-RELATED"/>
    <property type="match status" value="1"/>
</dbReference>
<reference evidence="9" key="1">
    <citation type="submission" date="2021-02" db="EMBL/GenBank/DDBJ databases">
        <authorList>
            <person name="Dougan E. K."/>
            <person name="Rhodes N."/>
            <person name="Thang M."/>
            <person name="Chan C."/>
        </authorList>
    </citation>
    <scope>NUCLEOTIDE SEQUENCE</scope>
</reference>
<evidence type="ECO:0000256" key="1">
    <source>
        <dbReference type="ARBA" id="ARBA00022527"/>
    </source>
</evidence>
<dbReference type="InterPro" id="IPR011009">
    <property type="entry name" value="Kinase-like_dom_sf"/>
</dbReference>
<evidence type="ECO:0000256" key="2">
    <source>
        <dbReference type="ARBA" id="ARBA00022679"/>
    </source>
</evidence>
<keyword evidence="5" id="KW-0067">ATP-binding</keyword>